<accession>A0ABQ7DDP3</accession>
<protein>
    <submittedName>
        <fullName evidence="1">Uncharacterized protein</fullName>
    </submittedName>
</protein>
<evidence type="ECO:0000313" key="1">
    <source>
        <dbReference type="EMBL" id="KAF3576142.1"/>
    </source>
</evidence>
<dbReference type="Proteomes" id="UP000266723">
    <property type="component" value="Unassembled WGS sequence"/>
</dbReference>
<name>A0ABQ7DDP3_BRACR</name>
<keyword evidence="2" id="KW-1185">Reference proteome</keyword>
<gene>
    <name evidence="1" type="ORF">DY000_02032275</name>
</gene>
<proteinExistence type="predicted"/>
<dbReference type="EMBL" id="QGKV02000649">
    <property type="protein sequence ID" value="KAF3576142.1"/>
    <property type="molecule type" value="Genomic_DNA"/>
</dbReference>
<evidence type="ECO:0000313" key="2">
    <source>
        <dbReference type="Proteomes" id="UP000266723"/>
    </source>
</evidence>
<comment type="caution">
    <text evidence="1">The sequence shown here is derived from an EMBL/GenBank/DDBJ whole genome shotgun (WGS) entry which is preliminary data.</text>
</comment>
<sequence>MSTTPTQLFRTLDRVFMRDTILARRQRKSFRGLYGSVAHKRLSKRNPTTYGLLF</sequence>
<organism evidence="1 2">
    <name type="scientific">Brassica cretica</name>
    <name type="common">Mustard</name>
    <dbReference type="NCBI Taxonomy" id="69181"/>
    <lineage>
        <taxon>Eukaryota</taxon>
        <taxon>Viridiplantae</taxon>
        <taxon>Streptophyta</taxon>
        <taxon>Embryophyta</taxon>
        <taxon>Tracheophyta</taxon>
        <taxon>Spermatophyta</taxon>
        <taxon>Magnoliopsida</taxon>
        <taxon>eudicotyledons</taxon>
        <taxon>Gunneridae</taxon>
        <taxon>Pentapetalae</taxon>
        <taxon>rosids</taxon>
        <taxon>malvids</taxon>
        <taxon>Brassicales</taxon>
        <taxon>Brassicaceae</taxon>
        <taxon>Brassiceae</taxon>
        <taxon>Brassica</taxon>
    </lineage>
</organism>
<reference evidence="1 2" key="1">
    <citation type="journal article" date="2020" name="BMC Genomics">
        <title>Intraspecific diversification of the crop wild relative Brassica cretica Lam. using demographic model selection.</title>
        <authorList>
            <person name="Kioukis A."/>
            <person name="Michalopoulou V.A."/>
            <person name="Briers L."/>
            <person name="Pirintsos S."/>
            <person name="Studholme D.J."/>
            <person name="Pavlidis P."/>
            <person name="Sarris P.F."/>
        </authorList>
    </citation>
    <scope>NUCLEOTIDE SEQUENCE [LARGE SCALE GENOMIC DNA]</scope>
    <source>
        <strain evidence="2">cv. PFS-1207/04</strain>
    </source>
</reference>